<keyword evidence="6" id="KW-0862">Zinc</keyword>
<comment type="caution">
    <text evidence="11">The sequence shown here is derived from an EMBL/GenBank/DDBJ whole genome shotgun (WGS) entry which is preliminary data.</text>
</comment>
<feature type="domain" description="Peptidase M43 pregnancy-associated plasma-A" evidence="10">
    <location>
        <begin position="151"/>
        <end position="295"/>
    </location>
</feature>
<accession>A0A368YXT9</accession>
<keyword evidence="7" id="KW-0482">Metalloprotease</keyword>
<proteinExistence type="inferred from homology"/>
<name>A0A368YXT9_9RHOB</name>
<evidence type="ECO:0000313" key="12">
    <source>
        <dbReference type="Proteomes" id="UP000253345"/>
    </source>
</evidence>
<feature type="region of interest" description="Disordered" evidence="9">
    <location>
        <begin position="306"/>
        <end position="483"/>
    </location>
</feature>
<dbReference type="PANTHER" id="PTHR47466">
    <property type="match status" value="1"/>
</dbReference>
<dbReference type="InterPro" id="IPR024079">
    <property type="entry name" value="MetalloPept_cat_dom_sf"/>
</dbReference>
<dbReference type="AlphaFoldDB" id="A0A368YXT9"/>
<dbReference type="Gene3D" id="3.40.390.10">
    <property type="entry name" value="Collagenase (Catalytic Domain)"/>
    <property type="match status" value="1"/>
</dbReference>
<dbReference type="GO" id="GO:0006508">
    <property type="term" value="P:proteolysis"/>
    <property type="evidence" value="ECO:0007669"/>
    <property type="project" value="UniProtKB-KW"/>
</dbReference>
<dbReference type="EMBL" id="QPJL01000008">
    <property type="protein sequence ID" value="RCW84066.1"/>
    <property type="molecule type" value="Genomic_DNA"/>
</dbReference>
<keyword evidence="12" id="KW-1185">Reference proteome</keyword>
<keyword evidence="8" id="KW-1015">Disulfide bond</keyword>
<dbReference type="CDD" id="cd04275">
    <property type="entry name" value="ZnMc_pappalysin_like"/>
    <property type="match status" value="1"/>
</dbReference>
<evidence type="ECO:0000256" key="3">
    <source>
        <dbReference type="ARBA" id="ARBA00022723"/>
    </source>
</evidence>
<keyword evidence="4" id="KW-0732">Signal</keyword>
<dbReference type="SUPFAM" id="SSF55486">
    <property type="entry name" value="Metalloproteases ('zincins'), catalytic domain"/>
    <property type="match status" value="1"/>
</dbReference>
<evidence type="ECO:0000256" key="1">
    <source>
        <dbReference type="ARBA" id="ARBA00008721"/>
    </source>
</evidence>
<feature type="compositionally biased region" description="Basic and acidic residues" evidence="9">
    <location>
        <begin position="315"/>
        <end position="416"/>
    </location>
</feature>
<evidence type="ECO:0000256" key="6">
    <source>
        <dbReference type="ARBA" id="ARBA00022833"/>
    </source>
</evidence>
<organism evidence="11 12">
    <name type="scientific">Paracoccus lutimaris</name>
    <dbReference type="NCBI Taxonomy" id="1490030"/>
    <lineage>
        <taxon>Bacteria</taxon>
        <taxon>Pseudomonadati</taxon>
        <taxon>Pseudomonadota</taxon>
        <taxon>Alphaproteobacteria</taxon>
        <taxon>Rhodobacterales</taxon>
        <taxon>Paracoccaceae</taxon>
        <taxon>Paracoccus</taxon>
    </lineage>
</organism>
<keyword evidence="3" id="KW-0479">Metal-binding</keyword>
<gene>
    <name evidence="11" type="ORF">DFP89_1089</name>
</gene>
<evidence type="ECO:0000256" key="9">
    <source>
        <dbReference type="SAM" id="MobiDB-lite"/>
    </source>
</evidence>
<dbReference type="Pfam" id="PF05572">
    <property type="entry name" value="Peptidase_M43"/>
    <property type="match status" value="1"/>
</dbReference>
<evidence type="ECO:0000256" key="5">
    <source>
        <dbReference type="ARBA" id="ARBA00022801"/>
    </source>
</evidence>
<evidence type="ECO:0000256" key="7">
    <source>
        <dbReference type="ARBA" id="ARBA00023049"/>
    </source>
</evidence>
<evidence type="ECO:0000256" key="8">
    <source>
        <dbReference type="ARBA" id="ARBA00023157"/>
    </source>
</evidence>
<evidence type="ECO:0000259" key="10">
    <source>
        <dbReference type="Pfam" id="PF05572"/>
    </source>
</evidence>
<evidence type="ECO:0000256" key="2">
    <source>
        <dbReference type="ARBA" id="ARBA00022670"/>
    </source>
</evidence>
<keyword evidence="5" id="KW-0378">Hydrolase</keyword>
<keyword evidence="2" id="KW-0645">Protease</keyword>
<sequence>MTEDNLPTRRECGTMQVHRRLLDTDPSYARRLDRIEEQAFRAREGMMVLRPGCTRIPVVVHVVWKTTAQNISQAQIDSQIEVLNRDFRKRNPDVSGVPAAFSALAADGRLEFALATRDPQNNPHSGVIRVQTTRDSFGSDDAVKRAATGGSDAWPSDEYLNIWVCQLSGGLLGYAQFPGGPAATDGVVITHTGFGTTGSAATPFNLGRTTTHEIGHWLNLRHIWGDDGTGCSGSDFVDDTPNQGGPNYEVPTFPTISCSNGPNGDMFMNYMDYVDDRAMFMFTEGQVTRMHACLDGPRSAIGESISCSGLTPKIPIKEQPKDVIKDQIKEPPKDTFKDFPKDPPKDPPKDIPKDIPKDLPKDRPKDFIKDRPKDFGKDSPKDIPKDRPKDFIKDRPKDFGKDSPKDFGKDLPKDGPFDPGPKTVFEPPVDPKGAMEPPFQPPFVGTPVVNVPFGGAQGQQPGATPFVLGTSGSQDAAHQHAPDPQAGLLAHYATILQSYAGLYQRGQLDEQGLSAWQQAYEAWQQLGGQ</sequence>
<protein>
    <submittedName>
        <fullName evidence="11">Pregnancy-associated plasma protein-A</fullName>
    </submittedName>
</protein>
<dbReference type="RefSeq" id="WP_220269825.1">
    <property type="nucleotide sequence ID" value="NZ_QPJL01000008.1"/>
</dbReference>
<feature type="compositionally biased region" description="Low complexity" evidence="9">
    <location>
        <begin position="452"/>
        <end position="466"/>
    </location>
</feature>
<evidence type="ECO:0000256" key="4">
    <source>
        <dbReference type="ARBA" id="ARBA00022729"/>
    </source>
</evidence>
<comment type="similarity">
    <text evidence="1">Belongs to the peptidase M43B family.</text>
</comment>
<reference evidence="11 12" key="1">
    <citation type="submission" date="2018-07" db="EMBL/GenBank/DDBJ databases">
        <title>Genomic Encyclopedia of Type Strains, Phase III (KMG-III): the genomes of soil and plant-associated and newly described type strains.</title>
        <authorList>
            <person name="Whitman W."/>
        </authorList>
    </citation>
    <scope>NUCLEOTIDE SEQUENCE [LARGE SCALE GENOMIC DNA]</scope>
    <source>
        <strain evidence="11 12">CECT 8525</strain>
    </source>
</reference>
<dbReference type="InterPro" id="IPR008754">
    <property type="entry name" value="Peptidase_M43"/>
</dbReference>
<dbReference type="PANTHER" id="PTHR47466:SF1">
    <property type="entry name" value="METALLOPROTEASE MEP1 (AFU_ORTHOLOGUE AFUA_1G07730)-RELATED"/>
    <property type="match status" value="1"/>
</dbReference>
<evidence type="ECO:0000313" key="11">
    <source>
        <dbReference type="EMBL" id="RCW84066.1"/>
    </source>
</evidence>
<dbReference type="Proteomes" id="UP000253345">
    <property type="component" value="Unassembled WGS sequence"/>
</dbReference>
<dbReference type="GO" id="GO:0008237">
    <property type="term" value="F:metallopeptidase activity"/>
    <property type="evidence" value="ECO:0007669"/>
    <property type="project" value="UniProtKB-KW"/>
</dbReference>
<dbReference type="GO" id="GO:0046872">
    <property type="term" value="F:metal ion binding"/>
    <property type="evidence" value="ECO:0007669"/>
    <property type="project" value="UniProtKB-KW"/>
</dbReference>